<protein>
    <recommendedName>
        <fullName evidence="3">propionyl-CoA carboxylase</fullName>
        <ecNumber evidence="3">6.4.1.3</ecNumber>
    </recommendedName>
</protein>
<dbReference type="Gene3D" id="3.30.470.20">
    <property type="entry name" value="ATP-grasp fold, B domain"/>
    <property type="match status" value="1"/>
</dbReference>
<keyword evidence="10" id="KW-0442">Lipid degradation</keyword>
<dbReference type="InterPro" id="IPR005482">
    <property type="entry name" value="Biotin_COase_C"/>
</dbReference>
<dbReference type="Pfam" id="PF02786">
    <property type="entry name" value="CPSase_L_D2"/>
    <property type="match status" value="1"/>
</dbReference>
<keyword evidence="9" id="KW-0809">Transit peptide</keyword>
<name>Q4PJD8_9BACT</name>
<keyword evidence="6 15" id="KW-0547">Nucleotide-binding</keyword>
<comment type="cofactor">
    <cofactor evidence="1">
        <name>biotin</name>
        <dbReference type="ChEBI" id="CHEBI:57586"/>
    </cofactor>
</comment>
<keyword evidence="5" id="KW-0479">Metal-binding</keyword>
<dbReference type="InterPro" id="IPR005481">
    <property type="entry name" value="BC-like_N"/>
</dbReference>
<feature type="domain" description="ATP-grasp" evidence="17">
    <location>
        <begin position="120"/>
        <end position="317"/>
    </location>
</feature>
<keyword evidence="8" id="KW-0460">Magnesium</keyword>
<evidence type="ECO:0000259" key="17">
    <source>
        <dbReference type="PROSITE" id="PS50975"/>
    </source>
</evidence>
<evidence type="ECO:0000259" key="16">
    <source>
        <dbReference type="PROSITE" id="PS50968"/>
    </source>
</evidence>
<evidence type="ECO:0000256" key="13">
    <source>
        <dbReference type="ARBA" id="ARBA00023267"/>
    </source>
</evidence>
<dbReference type="GO" id="GO:0005524">
    <property type="term" value="F:ATP binding"/>
    <property type="evidence" value="ECO:0007669"/>
    <property type="project" value="UniProtKB-UniRule"/>
</dbReference>
<dbReference type="SMART" id="SM00878">
    <property type="entry name" value="Biotin_carb_C"/>
    <property type="match status" value="1"/>
</dbReference>
<evidence type="ECO:0000256" key="7">
    <source>
        <dbReference type="ARBA" id="ARBA00022840"/>
    </source>
</evidence>
<dbReference type="Pfam" id="PF18140">
    <property type="entry name" value="PCC_BT"/>
    <property type="match status" value="1"/>
</dbReference>
<dbReference type="InterPro" id="IPR000089">
    <property type="entry name" value="Biotin_lipoyl"/>
</dbReference>
<evidence type="ECO:0000256" key="15">
    <source>
        <dbReference type="PROSITE-ProRule" id="PRU00409"/>
    </source>
</evidence>
<dbReference type="GO" id="GO:0046872">
    <property type="term" value="F:metal ion binding"/>
    <property type="evidence" value="ECO:0007669"/>
    <property type="project" value="UniProtKB-KW"/>
</dbReference>
<evidence type="ECO:0000256" key="14">
    <source>
        <dbReference type="ARBA" id="ARBA00049495"/>
    </source>
</evidence>
<feature type="domain" description="Biotin carboxylation" evidence="18">
    <location>
        <begin position="1"/>
        <end position="446"/>
    </location>
</feature>
<dbReference type="UniPathway" id="UPA00945">
    <property type="reaction ID" value="UER00908"/>
</dbReference>
<dbReference type="InterPro" id="IPR050856">
    <property type="entry name" value="Biotin_carboxylase_complex"/>
</dbReference>
<dbReference type="InterPro" id="IPR011761">
    <property type="entry name" value="ATP-grasp"/>
</dbReference>
<evidence type="ECO:0000259" key="18">
    <source>
        <dbReference type="PROSITE" id="PS50979"/>
    </source>
</evidence>
<keyword evidence="7 15" id="KW-0067">ATP-binding</keyword>
<dbReference type="InterPro" id="IPR001882">
    <property type="entry name" value="Biotin_BS"/>
</dbReference>
<keyword evidence="4" id="KW-0436">Ligase</keyword>
<evidence type="ECO:0000256" key="12">
    <source>
        <dbReference type="ARBA" id="ARBA00023211"/>
    </source>
</evidence>
<evidence type="ECO:0000256" key="5">
    <source>
        <dbReference type="ARBA" id="ARBA00022723"/>
    </source>
</evidence>
<keyword evidence="11" id="KW-0443">Lipid metabolism</keyword>
<dbReference type="Pfam" id="PF00289">
    <property type="entry name" value="Biotin_carb_N"/>
    <property type="match status" value="1"/>
</dbReference>
<dbReference type="PROSITE" id="PS50968">
    <property type="entry name" value="BIOTINYL_LIPOYL"/>
    <property type="match status" value="1"/>
</dbReference>
<dbReference type="EMBL" id="DQ088847">
    <property type="protein sequence ID" value="AAY82839.1"/>
    <property type="molecule type" value="Genomic_DNA"/>
</dbReference>
<evidence type="ECO:0000256" key="3">
    <source>
        <dbReference type="ARBA" id="ARBA00013050"/>
    </source>
</evidence>
<accession>Q4PJD8</accession>
<dbReference type="PROSITE" id="PS50979">
    <property type="entry name" value="BC"/>
    <property type="match status" value="1"/>
</dbReference>
<dbReference type="Pfam" id="PF00364">
    <property type="entry name" value="Biotin_lipoyl"/>
    <property type="match status" value="1"/>
</dbReference>
<evidence type="ECO:0000256" key="10">
    <source>
        <dbReference type="ARBA" id="ARBA00022963"/>
    </source>
</evidence>
<dbReference type="PROSITE" id="PS00866">
    <property type="entry name" value="CPSASE_1"/>
    <property type="match status" value="1"/>
</dbReference>
<evidence type="ECO:0000256" key="9">
    <source>
        <dbReference type="ARBA" id="ARBA00022946"/>
    </source>
</evidence>
<dbReference type="Gene3D" id="3.30.700.30">
    <property type="match status" value="1"/>
</dbReference>
<comment type="pathway">
    <text evidence="2">Metabolic intermediate metabolism; propanoyl-CoA degradation; succinyl-CoA from propanoyl-CoA: step 1/3.</text>
</comment>
<evidence type="ECO:0000256" key="11">
    <source>
        <dbReference type="ARBA" id="ARBA00023098"/>
    </source>
</evidence>
<dbReference type="InterPro" id="IPR005479">
    <property type="entry name" value="CPAse_ATP-bd"/>
</dbReference>
<dbReference type="PANTHER" id="PTHR18866:SF33">
    <property type="entry name" value="METHYLCROTONOYL-COA CARBOXYLASE SUBUNIT ALPHA, MITOCHONDRIAL-RELATED"/>
    <property type="match status" value="1"/>
</dbReference>
<dbReference type="InterPro" id="IPR016185">
    <property type="entry name" value="PreATP-grasp_dom_sf"/>
</dbReference>
<dbReference type="EC" id="6.4.1.3" evidence="3"/>
<dbReference type="GO" id="GO:0004658">
    <property type="term" value="F:propionyl-CoA carboxylase activity"/>
    <property type="evidence" value="ECO:0007669"/>
    <property type="project" value="UniProtKB-EC"/>
</dbReference>
<dbReference type="AlphaFoldDB" id="Q4PJD8"/>
<dbReference type="CDD" id="cd06850">
    <property type="entry name" value="biotinyl_domain"/>
    <property type="match status" value="1"/>
</dbReference>
<feature type="domain" description="Lipoyl-binding" evidence="16">
    <location>
        <begin position="570"/>
        <end position="653"/>
    </location>
</feature>
<dbReference type="InterPro" id="IPR041265">
    <property type="entry name" value="PCC_BT"/>
</dbReference>
<dbReference type="FunFam" id="3.40.50.20:FF:000010">
    <property type="entry name" value="Propionyl-CoA carboxylase subunit alpha"/>
    <property type="match status" value="1"/>
</dbReference>
<dbReference type="NCBIfam" id="NF006367">
    <property type="entry name" value="PRK08591.1"/>
    <property type="match status" value="1"/>
</dbReference>
<dbReference type="InterPro" id="IPR011764">
    <property type="entry name" value="Biotin_carboxylation_dom"/>
</dbReference>
<dbReference type="GO" id="GO:0016042">
    <property type="term" value="P:lipid catabolic process"/>
    <property type="evidence" value="ECO:0007669"/>
    <property type="project" value="UniProtKB-KW"/>
</dbReference>
<evidence type="ECO:0000256" key="2">
    <source>
        <dbReference type="ARBA" id="ARBA00005060"/>
    </source>
</evidence>
<dbReference type="InterPro" id="IPR011053">
    <property type="entry name" value="Single_hybrid_motif"/>
</dbReference>
<proteinExistence type="predicted"/>
<dbReference type="Gene3D" id="2.40.50.100">
    <property type="match status" value="1"/>
</dbReference>
<reference evidence="19" key="1">
    <citation type="journal article" date="2005" name="PLoS Biol.">
        <title>New insights into metabolic properties of marine bacteria encoding proteorhodopsins.</title>
        <authorList>
            <person name="Sabehi G."/>
            <person name="Loy A."/>
            <person name="Jung K.H."/>
            <person name="Partha R."/>
            <person name="Spudich J.L."/>
            <person name="Isaacson T."/>
            <person name="Hirschberg J."/>
            <person name="Wagner M."/>
            <person name="Beja O."/>
        </authorList>
    </citation>
    <scope>NUCLEOTIDE SEQUENCE</scope>
</reference>
<keyword evidence="12" id="KW-0464">Manganese</keyword>
<dbReference type="SUPFAM" id="SSF52440">
    <property type="entry name" value="PreATP-grasp domain"/>
    <property type="match status" value="1"/>
</dbReference>
<dbReference type="Pfam" id="PF02785">
    <property type="entry name" value="Biotin_carb_C"/>
    <property type="match status" value="1"/>
</dbReference>
<sequence>MFKKILIANRGEIACRIMRTAKRMGIATVAVYSDADAGTPHVMMADEAIHIGGSASADSYLRGERIIKVAQQTGAEAIHPGFGFLSENAGFVAAVAAAGLVFIGPGTEAIAVMGDKIESKALATKSGVSTVPGTEGEVSDVDVGLKAAAEIGYPVMVKASAGGGGKGMRVIETADDLPDGMRAAMSEAQTAFGDSRVFIEKFVVQPRHIEIQLLADQHGNIVYVGERECSIQRRHQKVVEEAPSPFISPETRAEMGRQAVELARAVNYRSAGTVEFIVGADQDFYFLEMNTRLQVEHPVTEMVYGLDLVEKMIRVAAGEELGLTQEDIVADGWAVEARVYAEDPARGFLPSIGQLVRYREPEGDGVRVDSGVTEGGEISMYYDPMIAKLVAHAPTRTAAIDRLHLALDHYEIDGIVSNRQFLSAVLENDTFRRGDLTTGFIAAEFDGDFIAGAPADDAAAGLVALGTAIVALQMEERHAGDPDTGFVVVDQTGTRRMIELTHVSNRSARMTVDGAGYNLAGGLQAPVMLFDGTINEVPVAVQVRQSGHKVVLTNGAARLALTVLPARYEPMLDHMPAPAEGAGADEITAPMPGQITRILVNVGDEVVEGQDVAIIEAMKMENVLSAEARGTVREVAVKVGDNLNVDDLILALDLAEDEA</sequence>
<organism evidence="19">
    <name type="scientific">uncultured bacterium MedeBAC46A06</name>
    <dbReference type="NCBI Taxonomy" id="332275"/>
    <lineage>
        <taxon>Bacteria</taxon>
        <taxon>environmental samples</taxon>
    </lineage>
</organism>
<comment type="catalytic activity">
    <reaction evidence="14">
        <text>propanoyl-CoA + hydrogencarbonate + ATP = (S)-methylmalonyl-CoA + ADP + phosphate + H(+)</text>
        <dbReference type="Rhea" id="RHEA:23720"/>
        <dbReference type="ChEBI" id="CHEBI:15378"/>
        <dbReference type="ChEBI" id="CHEBI:17544"/>
        <dbReference type="ChEBI" id="CHEBI:30616"/>
        <dbReference type="ChEBI" id="CHEBI:43474"/>
        <dbReference type="ChEBI" id="CHEBI:57327"/>
        <dbReference type="ChEBI" id="CHEBI:57392"/>
        <dbReference type="ChEBI" id="CHEBI:456216"/>
        <dbReference type="EC" id="6.4.1.3"/>
    </reaction>
    <physiologicalReaction direction="left-to-right" evidence="14">
        <dbReference type="Rhea" id="RHEA:23721"/>
    </physiologicalReaction>
</comment>
<dbReference type="PANTHER" id="PTHR18866">
    <property type="entry name" value="CARBOXYLASE:PYRUVATE/ACETYL-COA/PROPIONYL-COA CARBOXYLASE"/>
    <property type="match status" value="1"/>
</dbReference>
<dbReference type="SUPFAM" id="SSF51230">
    <property type="entry name" value="Single hybrid motif"/>
    <property type="match status" value="1"/>
</dbReference>
<dbReference type="FunFam" id="3.30.1490.20:FF:000003">
    <property type="entry name" value="acetyl-CoA carboxylase isoform X1"/>
    <property type="match status" value="1"/>
</dbReference>
<dbReference type="SUPFAM" id="SSF56059">
    <property type="entry name" value="Glutathione synthetase ATP-binding domain-like"/>
    <property type="match status" value="1"/>
</dbReference>
<dbReference type="FunFam" id="2.40.50.100:FF:000003">
    <property type="entry name" value="Acetyl-CoA carboxylase biotin carboxyl carrier protein"/>
    <property type="match status" value="1"/>
</dbReference>
<dbReference type="PROSITE" id="PS50975">
    <property type="entry name" value="ATP_GRASP"/>
    <property type="match status" value="1"/>
</dbReference>
<keyword evidence="13" id="KW-0092">Biotin</keyword>
<dbReference type="PROSITE" id="PS00188">
    <property type="entry name" value="BIOTIN"/>
    <property type="match status" value="1"/>
</dbReference>
<evidence type="ECO:0000256" key="8">
    <source>
        <dbReference type="ARBA" id="ARBA00022842"/>
    </source>
</evidence>
<evidence type="ECO:0000313" key="19">
    <source>
        <dbReference type="EMBL" id="AAY82839.1"/>
    </source>
</evidence>
<evidence type="ECO:0000256" key="1">
    <source>
        <dbReference type="ARBA" id="ARBA00001953"/>
    </source>
</evidence>
<dbReference type="SUPFAM" id="SSF51246">
    <property type="entry name" value="Rudiment single hybrid motif"/>
    <property type="match status" value="1"/>
</dbReference>
<dbReference type="InterPro" id="IPR011054">
    <property type="entry name" value="Rudment_hybrid_motif"/>
</dbReference>
<dbReference type="PROSITE" id="PS00867">
    <property type="entry name" value="CPSASE_2"/>
    <property type="match status" value="1"/>
</dbReference>
<evidence type="ECO:0000256" key="6">
    <source>
        <dbReference type="ARBA" id="ARBA00022741"/>
    </source>
</evidence>
<dbReference type="FunFam" id="3.30.470.20:FF:000028">
    <property type="entry name" value="Methylcrotonoyl-CoA carboxylase subunit alpha, mitochondrial"/>
    <property type="match status" value="1"/>
</dbReference>
<evidence type="ECO:0000256" key="4">
    <source>
        <dbReference type="ARBA" id="ARBA00022598"/>
    </source>
</evidence>